<evidence type="ECO:0000259" key="1">
    <source>
        <dbReference type="Pfam" id="PF10276"/>
    </source>
</evidence>
<accession>A0A1Y5I2X4</accession>
<proteinExistence type="predicted"/>
<reference evidence="2" key="1">
    <citation type="submission" date="2017-04" db="EMBL/GenBank/DDBJ databases">
        <title>Population genomics of picophytoplankton unveils novel chromosome hypervariability.</title>
        <authorList>
            <consortium name="DOE Joint Genome Institute"/>
            <person name="Blanc-Mathieu R."/>
            <person name="Krasovec M."/>
            <person name="Hebrard M."/>
            <person name="Yau S."/>
            <person name="Desgranges E."/>
            <person name="Martin J."/>
            <person name="Schackwitz W."/>
            <person name="Kuo A."/>
            <person name="Salin G."/>
            <person name="Donnadieu C."/>
            <person name="Desdevises Y."/>
            <person name="Sanchez-Ferandin S."/>
            <person name="Moreau H."/>
            <person name="Rivals E."/>
            <person name="Grigoriev I.V."/>
            <person name="Grimsley N."/>
            <person name="Eyre-Walker A."/>
            <person name="Piganeau G."/>
        </authorList>
    </citation>
    <scope>NUCLEOTIDE SEQUENCE [LARGE SCALE GENOMIC DNA]</scope>
    <source>
        <strain evidence="2">RCC 1115</strain>
    </source>
</reference>
<dbReference type="EMBL" id="KZ155826">
    <property type="protein sequence ID" value="OUS43859.1"/>
    <property type="molecule type" value="Genomic_DNA"/>
</dbReference>
<gene>
    <name evidence="2" type="ORF">BE221DRAFT_193966</name>
</gene>
<dbReference type="eggNOG" id="KOG3456">
    <property type="taxonomic scope" value="Eukaryota"/>
</dbReference>
<organism evidence="2">
    <name type="scientific">Ostreococcus tauri</name>
    <name type="common">Marine green alga</name>
    <dbReference type="NCBI Taxonomy" id="70448"/>
    <lineage>
        <taxon>Eukaryota</taxon>
        <taxon>Viridiplantae</taxon>
        <taxon>Chlorophyta</taxon>
        <taxon>Mamiellophyceae</taxon>
        <taxon>Mamiellales</taxon>
        <taxon>Bathycoccaceae</taxon>
        <taxon>Ostreococcus</taxon>
    </lineage>
</organism>
<feature type="domain" description="Zinc finger CHCC-type" evidence="1">
    <location>
        <begin position="93"/>
        <end position="141"/>
    </location>
</feature>
<dbReference type="InterPro" id="IPR019401">
    <property type="entry name" value="Znf_CHCC"/>
</dbReference>
<evidence type="ECO:0000313" key="2">
    <source>
        <dbReference type="EMBL" id="OUS43859.1"/>
    </source>
</evidence>
<protein>
    <submittedName>
        <fullName evidence="2">NDUFS6/13 kDa subunit of NADH:ubiquinone oxidoreductase</fullName>
    </submittedName>
</protein>
<name>A0A1Y5I2X4_OSTTA</name>
<dbReference type="Proteomes" id="UP000195557">
    <property type="component" value="Unassembled WGS sequence"/>
</dbReference>
<dbReference type="AlphaFoldDB" id="A0A1Y5I2X4"/>
<dbReference type="Gene3D" id="2.60.260.40">
    <property type="entry name" value="q5lls5 like domains"/>
    <property type="match status" value="1"/>
</dbReference>
<sequence length="148" mass="15444">MIARNRALGGVLRRGVDAIKGGEAVEGSLVRVFARALGAKAPVSATVHQPIQTKRPGKLDGDVGHTAKWLDSTAKPSPMEYSAAAEPIGVAGDKVSCDSPGACKDRFGVGEGGLGAPHTYYKLNDTSKEFPAKCKYCGLRFYTLGGGH</sequence>
<dbReference type="Pfam" id="PF10276">
    <property type="entry name" value="zf-CHCC"/>
    <property type="match status" value="1"/>
</dbReference>
<keyword evidence="2" id="KW-0830">Ubiquinone</keyword>